<keyword evidence="2" id="KW-1185">Reference proteome</keyword>
<evidence type="ECO:0000313" key="2">
    <source>
        <dbReference type="Proteomes" id="UP001152622"/>
    </source>
</evidence>
<reference evidence="1" key="1">
    <citation type="journal article" date="2023" name="Science">
        <title>Genome structures resolve the early diversification of teleost fishes.</title>
        <authorList>
            <person name="Parey E."/>
            <person name="Louis A."/>
            <person name="Montfort J."/>
            <person name="Bouchez O."/>
            <person name="Roques C."/>
            <person name="Iampietro C."/>
            <person name="Lluch J."/>
            <person name="Castinel A."/>
            <person name="Donnadieu C."/>
            <person name="Desvignes T."/>
            <person name="Floi Bucao C."/>
            <person name="Jouanno E."/>
            <person name="Wen M."/>
            <person name="Mejri S."/>
            <person name="Dirks R."/>
            <person name="Jansen H."/>
            <person name="Henkel C."/>
            <person name="Chen W.J."/>
            <person name="Zahm M."/>
            <person name="Cabau C."/>
            <person name="Klopp C."/>
            <person name="Thompson A.W."/>
            <person name="Robinson-Rechavi M."/>
            <person name="Braasch I."/>
            <person name="Lecointre G."/>
            <person name="Bobe J."/>
            <person name="Postlethwait J.H."/>
            <person name="Berthelot C."/>
            <person name="Roest Crollius H."/>
            <person name="Guiguen Y."/>
        </authorList>
    </citation>
    <scope>NUCLEOTIDE SEQUENCE</scope>
    <source>
        <strain evidence="1">WJC10195</strain>
    </source>
</reference>
<dbReference type="EMBL" id="JAINUF010000006">
    <property type="protein sequence ID" value="KAJ8355915.1"/>
    <property type="molecule type" value="Genomic_DNA"/>
</dbReference>
<accession>A0A9Q1IX28</accession>
<comment type="caution">
    <text evidence="1">The sequence shown here is derived from an EMBL/GenBank/DDBJ whole genome shotgun (WGS) entry which is preliminary data.</text>
</comment>
<proteinExistence type="predicted"/>
<organism evidence="1 2">
    <name type="scientific">Synaphobranchus kaupii</name>
    <name type="common">Kaup's arrowtooth eel</name>
    <dbReference type="NCBI Taxonomy" id="118154"/>
    <lineage>
        <taxon>Eukaryota</taxon>
        <taxon>Metazoa</taxon>
        <taxon>Chordata</taxon>
        <taxon>Craniata</taxon>
        <taxon>Vertebrata</taxon>
        <taxon>Euteleostomi</taxon>
        <taxon>Actinopterygii</taxon>
        <taxon>Neopterygii</taxon>
        <taxon>Teleostei</taxon>
        <taxon>Anguilliformes</taxon>
        <taxon>Synaphobranchidae</taxon>
        <taxon>Synaphobranchus</taxon>
    </lineage>
</organism>
<name>A0A9Q1IX28_SYNKA</name>
<protein>
    <submittedName>
        <fullName evidence="1">Uncharacterized protein</fullName>
    </submittedName>
</protein>
<dbReference type="AlphaFoldDB" id="A0A9Q1IX28"/>
<gene>
    <name evidence="1" type="ORF">SKAU_G00187090</name>
</gene>
<evidence type="ECO:0000313" key="1">
    <source>
        <dbReference type="EMBL" id="KAJ8355915.1"/>
    </source>
</evidence>
<sequence>MKQTDLLECDSQSHKVTGMCKRTESSVAATTTTISHASSRIRAPVGPLMSRAHPQRLTLTTLVPSVPALLRKGGAVGKEPYGATENLVKGL</sequence>
<dbReference type="Proteomes" id="UP001152622">
    <property type="component" value="Chromosome 6"/>
</dbReference>